<sequence length="324" mass="36960">MSDAAKRILLVEDDDQNAEDYTDWLKTAGYEVERARAAEDGLTLAESFRPDVVVLDLQIPSQPGRTDEDTRFGLATLEGLIHADPFRPVVIATAHKNNPELMREIMQRTRGGQFLFKSERDLKGALLRSVVLALASPVYVGSRAVRAFEALVEKNEKEDKYRDFLKKNWRILLGPKYRDCRSPHEVGRGAEVDLLFVRHDGFPDLWELKRPDQPVFKAYNNGRLHQSEECSRAVGQVIEYLDLAEKQPSGPNSYEVQRGIRVDLNRPRGYVVIGRRKDERERDRLALENSFLAGITILTYDDLLEGAREVLTFLRDYRNGDAGT</sequence>
<dbReference type="Gene3D" id="3.40.50.2300">
    <property type="match status" value="1"/>
</dbReference>
<evidence type="ECO:0000313" key="4">
    <source>
        <dbReference type="Proteomes" id="UP000309215"/>
    </source>
</evidence>
<dbReference type="Pfam" id="PF14082">
    <property type="entry name" value="SduA_C"/>
    <property type="match status" value="1"/>
</dbReference>
<dbReference type="RefSeq" id="WP_136933496.1">
    <property type="nucleotide sequence ID" value="NZ_SSMQ01000049.1"/>
</dbReference>
<comment type="caution">
    <text evidence="3">The sequence shown here is derived from an EMBL/GenBank/DDBJ whole genome shotgun (WGS) entry which is preliminary data.</text>
</comment>
<dbReference type="InterPro" id="IPR011006">
    <property type="entry name" value="CheY-like_superfamily"/>
</dbReference>
<accession>A0A4U1IZT9</accession>
<gene>
    <name evidence="3" type="ORF">E8A74_35350</name>
</gene>
<dbReference type="PROSITE" id="PS50110">
    <property type="entry name" value="RESPONSE_REGULATORY"/>
    <property type="match status" value="1"/>
</dbReference>
<dbReference type="Proteomes" id="UP000309215">
    <property type="component" value="Unassembled WGS sequence"/>
</dbReference>
<evidence type="ECO:0000259" key="2">
    <source>
        <dbReference type="PROSITE" id="PS50110"/>
    </source>
</evidence>
<dbReference type="AlphaFoldDB" id="A0A4U1IZT9"/>
<protein>
    <submittedName>
        <fullName evidence="3">DUF4263 domain-containing protein</fullName>
    </submittedName>
</protein>
<organism evidence="3 4">
    <name type="scientific">Polyangium fumosum</name>
    <dbReference type="NCBI Taxonomy" id="889272"/>
    <lineage>
        <taxon>Bacteria</taxon>
        <taxon>Pseudomonadati</taxon>
        <taxon>Myxococcota</taxon>
        <taxon>Polyangia</taxon>
        <taxon>Polyangiales</taxon>
        <taxon>Polyangiaceae</taxon>
        <taxon>Polyangium</taxon>
    </lineage>
</organism>
<evidence type="ECO:0000256" key="1">
    <source>
        <dbReference type="PROSITE-ProRule" id="PRU00169"/>
    </source>
</evidence>
<dbReference type="SUPFAM" id="SSF52172">
    <property type="entry name" value="CheY-like"/>
    <property type="match status" value="1"/>
</dbReference>
<name>A0A4U1IZT9_9BACT</name>
<evidence type="ECO:0000313" key="3">
    <source>
        <dbReference type="EMBL" id="TKD00203.1"/>
    </source>
</evidence>
<dbReference type="InterPro" id="IPR025359">
    <property type="entry name" value="SduA_C"/>
</dbReference>
<dbReference type="CDD" id="cd00156">
    <property type="entry name" value="REC"/>
    <property type="match status" value="1"/>
</dbReference>
<dbReference type="EMBL" id="SSMQ01000049">
    <property type="protein sequence ID" value="TKD00203.1"/>
    <property type="molecule type" value="Genomic_DNA"/>
</dbReference>
<feature type="domain" description="Response regulatory" evidence="2">
    <location>
        <begin position="7"/>
        <end position="132"/>
    </location>
</feature>
<dbReference type="GO" id="GO:0000160">
    <property type="term" value="P:phosphorelay signal transduction system"/>
    <property type="evidence" value="ECO:0007669"/>
    <property type="project" value="InterPro"/>
</dbReference>
<proteinExistence type="predicted"/>
<dbReference type="InterPro" id="IPR001789">
    <property type="entry name" value="Sig_transdc_resp-reg_receiver"/>
</dbReference>
<keyword evidence="4" id="KW-1185">Reference proteome</keyword>
<dbReference type="SMART" id="SM00448">
    <property type="entry name" value="REC"/>
    <property type="match status" value="1"/>
</dbReference>
<reference evidence="3 4" key="1">
    <citation type="submission" date="2019-04" db="EMBL/GenBank/DDBJ databases">
        <authorList>
            <person name="Li Y."/>
            <person name="Wang J."/>
        </authorList>
    </citation>
    <scope>NUCLEOTIDE SEQUENCE [LARGE SCALE GENOMIC DNA]</scope>
    <source>
        <strain evidence="3 4">DSM 14668</strain>
    </source>
</reference>
<keyword evidence="1" id="KW-0597">Phosphoprotein</keyword>
<dbReference type="OrthoDB" id="5500803at2"/>
<feature type="modified residue" description="4-aspartylphosphate" evidence="1">
    <location>
        <position position="56"/>
    </location>
</feature>
<dbReference type="Pfam" id="PF00072">
    <property type="entry name" value="Response_reg"/>
    <property type="match status" value="1"/>
</dbReference>